<evidence type="ECO:0000256" key="4">
    <source>
        <dbReference type="ARBA" id="ARBA00022679"/>
    </source>
</evidence>
<dbReference type="RefSeq" id="WP_159544343.1">
    <property type="nucleotide sequence ID" value="NZ_CP047156.1"/>
</dbReference>
<dbReference type="InterPro" id="IPR001173">
    <property type="entry name" value="Glyco_trans_2-like"/>
</dbReference>
<comment type="pathway">
    <text evidence="1">Cell wall biogenesis; cell wall polysaccharide biosynthesis.</text>
</comment>
<evidence type="ECO:0000256" key="1">
    <source>
        <dbReference type="ARBA" id="ARBA00004776"/>
    </source>
</evidence>
<dbReference type="KEGG" id="eke:EK0264_07585"/>
<organism evidence="6 7">
    <name type="scientific">Epidermidibacterium keratini</name>
    <dbReference type="NCBI Taxonomy" id="1891644"/>
    <lineage>
        <taxon>Bacteria</taxon>
        <taxon>Bacillati</taxon>
        <taxon>Actinomycetota</taxon>
        <taxon>Actinomycetes</taxon>
        <taxon>Sporichthyales</taxon>
        <taxon>Sporichthyaceae</taxon>
        <taxon>Epidermidibacterium</taxon>
    </lineage>
</organism>
<gene>
    <name evidence="6" type="ORF">EK0264_07585</name>
</gene>
<dbReference type="SUPFAM" id="SSF53448">
    <property type="entry name" value="Nucleotide-diphospho-sugar transferases"/>
    <property type="match status" value="1"/>
</dbReference>
<reference evidence="6 7" key="1">
    <citation type="journal article" date="2018" name="Int. J. Syst. Evol. Microbiol.">
        <title>Epidermidibacterium keratini gen. nov., sp. nov., a member of the family Sporichthyaceae, isolated from keratin epidermis.</title>
        <authorList>
            <person name="Lee D.G."/>
            <person name="Trujillo M.E."/>
            <person name="Kang S."/>
            <person name="Nam J.J."/>
            <person name="Kim Y.J."/>
        </authorList>
    </citation>
    <scope>NUCLEOTIDE SEQUENCE [LARGE SCALE GENOMIC DNA]</scope>
    <source>
        <strain evidence="6 7">EPI-7</strain>
    </source>
</reference>
<evidence type="ECO:0000313" key="7">
    <source>
        <dbReference type="Proteomes" id="UP000463857"/>
    </source>
</evidence>
<dbReference type="Pfam" id="PF00535">
    <property type="entry name" value="Glycos_transf_2"/>
    <property type="match status" value="1"/>
</dbReference>
<accession>A0A7L4YM46</accession>
<name>A0A7L4YM46_9ACTN</name>
<evidence type="ECO:0000256" key="2">
    <source>
        <dbReference type="ARBA" id="ARBA00006739"/>
    </source>
</evidence>
<dbReference type="AlphaFoldDB" id="A0A7L4YM46"/>
<comment type="similarity">
    <text evidence="2">Belongs to the glycosyltransferase 2 family.</text>
</comment>
<keyword evidence="4 6" id="KW-0808">Transferase</keyword>
<dbReference type="Gene3D" id="3.90.550.10">
    <property type="entry name" value="Spore Coat Polysaccharide Biosynthesis Protein SpsA, Chain A"/>
    <property type="match status" value="1"/>
</dbReference>
<protein>
    <submittedName>
        <fullName evidence="6">Glycosyltransferase</fullName>
    </submittedName>
</protein>
<dbReference type="InterPro" id="IPR029044">
    <property type="entry name" value="Nucleotide-diphossugar_trans"/>
</dbReference>
<proteinExistence type="inferred from homology"/>
<keyword evidence="7" id="KW-1185">Reference proteome</keyword>
<keyword evidence="3" id="KW-0328">Glycosyltransferase</keyword>
<feature type="domain" description="Glycosyltransferase 2-like" evidence="5">
    <location>
        <begin position="8"/>
        <end position="112"/>
    </location>
</feature>
<dbReference type="PANTHER" id="PTHR43179:SF12">
    <property type="entry name" value="GALACTOFURANOSYLTRANSFERASE GLFT2"/>
    <property type="match status" value="1"/>
</dbReference>
<dbReference type="EMBL" id="CP047156">
    <property type="protein sequence ID" value="QHC00148.1"/>
    <property type="molecule type" value="Genomic_DNA"/>
</dbReference>
<evidence type="ECO:0000313" key="6">
    <source>
        <dbReference type="EMBL" id="QHC00148.1"/>
    </source>
</evidence>
<evidence type="ECO:0000256" key="3">
    <source>
        <dbReference type="ARBA" id="ARBA00022676"/>
    </source>
</evidence>
<dbReference type="PANTHER" id="PTHR43179">
    <property type="entry name" value="RHAMNOSYLTRANSFERASE WBBL"/>
    <property type="match status" value="1"/>
</dbReference>
<dbReference type="Proteomes" id="UP000463857">
    <property type="component" value="Chromosome"/>
</dbReference>
<dbReference type="GO" id="GO:0016757">
    <property type="term" value="F:glycosyltransferase activity"/>
    <property type="evidence" value="ECO:0007669"/>
    <property type="project" value="UniProtKB-KW"/>
</dbReference>
<sequence>MRERILAVVVVNYGSSDLLSSNLVATHEAASDATIIVVDNRSTDAERQRLTTLSRAHGWHLVAMDDNAGFGAGANAGAAEALSRGATDLLVLNPDARIDRRSIELLSSATADGWTVAAPVVTDPHGHIWFAGSDLYLDDGATRGRRRRTEHPGARLMEWLSGACLWIPRAVWEQVDGFADDYFLYWEDVDFSRRALDAGARLVVVEDARAIHDEGATHRAQGQRPEAKSALYYYFNIRNRMLFAAAHLEPSDLRRWQRTAPANAWQVLLRGGRRQFVQRPGVLAAAARGLRDGRRIAHAAQPKARR</sequence>
<evidence type="ECO:0000259" key="5">
    <source>
        <dbReference type="Pfam" id="PF00535"/>
    </source>
</evidence>
<dbReference type="InParanoid" id="A0A7L4YM46"/>
<dbReference type="OrthoDB" id="9771846at2"/>